<accession>A0A8H2X6D6</accession>
<dbReference type="PANTHER" id="PTHR10366:SF564">
    <property type="entry name" value="STEROL-4-ALPHA-CARBOXYLATE 3-DEHYDROGENASE, DECARBOXYLATING"/>
    <property type="match status" value="1"/>
</dbReference>
<organism evidence="4 5">
    <name type="scientific">Rhizoctonia solani</name>
    <dbReference type="NCBI Taxonomy" id="456999"/>
    <lineage>
        <taxon>Eukaryota</taxon>
        <taxon>Fungi</taxon>
        <taxon>Dikarya</taxon>
        <taxon>Basidiomycota</taxon>
        <taxon>Agaricomycotina</taxon>
        <taxon>Agaricomycetes</taxon>
        <taxon>Cantharellales</taxon>
        <taxon>Ceratobasidiaceae</taxon>
        <taxon>Rhizoctonia</taxon>
    </lineage>
</organism>
<dbReference type="EMBL" id="CAJMWW010000071">
    <property type="protein sequence ID" value="CAE6417715.1"/>
    <property type="molecule type" value="Genomic_DNA"/>
</dbReference>
<comment type="similarity">
    <text evidence="2">Belongs to the NAD(P)-dependent epimerase/dehydratase family. Dihydroflavonol-4-reductase subfamily.</text>
</comment>
<gene>
    <name evidence="4" type="ORF">RDB_LOCUS37922</name>
</gene>
<dbReference type="Proteomes" id="UP000663841">
    <property type="component" value="Unassembled WGS sequence"/>
</dbReference>
<keyword evidence="1" id="KW-0560">Oxidoreductase</keyword>
<dbReference type="CDD" id="cd05227">
    <property type="entry name" value="AR_SDR_e"/>
    <property type="match status" value="1"/>
</dbReference>
<evidence type="ECO:0000256" key="1">
    <source>
        <dbReference type="ARBA" id="ARBA00023002"/>
    </source>
</evidence>
<proteinExistence type="inferred from homology"/>
<evidence type="ECO:0000259" key="3">
    <source>
        <dbReference type="Pfam" id="PF01370"/>
    </source>
</evidence>
<dbReference type="SUPFAM" id="SSF51735">
    <property type="entry name" value="NAD(P)-binding Rossmann-fold domains"/>
    <property type="match status" value="1"/>
</dbReference>
<evidence type="ECO:0000313" key="4">
    <source>
        <dbReference type="EMBL" id="CAE6417715.1"/>
    </source>
</evidence>
<reference evidence="4" key="1">
    <citation type="submission" date="2021-01" db="EMBL/GenBank/DDBJ databases">
        <authorList>
            <person name="Kaushik A."/>
        </authorList>
    </citation>
    <scope>NUCLEOTIDE SEQUENCE</scope>
    <source>
        <strain evidence="4">AG3-T5</strain>
    </source>
</reference>
<evidence type="ECO:0000256" key="2">
    <source>
        <dbReference type="ARBA" id="ARBA00023445"/>
    </source>
</evidence>
<dbReference type="Gene3D" id="3.40.50.720">
    <property type="entry name" value="NAD(P)-binding Rossmann-like Domain"/>
    <property type="match status" value="1"/>
</dbReference>
<sequence length="386" mass="42677">MTVSNVLVTGGNGFIAVHIISLLLQHGHAVTTTVRSESKITHLRNTFSAAVGSGQLKFAIVKDIAIQGAFDRVVKDNSFDAIMHTCSPLIFGDHDVEKETLQPAIKGTGEILRSAKEHGPTIKRIIITSSFAAYVNFSNAHDHVYTEKDWNPITYEFALNNPQLAYYASKTLAEKGAWEFIEREKPGFDLVTIAPTRTYGPVLHEVTSLNNLNDSSVEFYKVFSGQDKELNPSRIWLWVDVRDVAIAHVAALEKPEAGGHRFLLAEGTFNLGQVAEYIWTHYPERAKAKGIPRSTPTSGYPPEGVYTADTSAAKTILGTPTSGYPPEGVYTADTSAAKTILGIEYIKFDDMLKDQLAQFVTLEKELEGTRQTIPRFIQMENFVESH</sequence>
<dbReference type="Pfam" id="PF01370">
    <property type="entry name" value="Epimerase"/>
    <property type="match status" value="1"/>
</dbReference>
<protein>
    <recommendedName>
        <fullName evidence="3">NAD-dependent epimerase/dehydratase domain-containing protein</fullName>
    </recommendedName>
</protein>
<dbReference type="AlphaFoldDB" id="A0A8H2X6D6"/>
<name>A0A8H2X6D6_9AGAM</name>
<feature type="domain" description="NAD-dependent epimerase/dehydratase" evidence="3">
    <location>
        <begin position="6"/>
        <end position="260"/>
    </location>
</feature>
<dbReference type="GO" id="GO:0016616">
    <property type="term" value="F:oxidoreductase activity, acting on the CH-OH group of donors, NAD or NADP as acceptor"/>
    <property type="evidence" value="ECO:0007669"/>
    <property type="project" value="TreeGrafter"/>
</dbReference>
<dbReference type="InterPro" id="IPR001509">
    <property type="entry name" value="Epimerase_deHydtase"/>
</dbReference>
<comment type="caution">
    <text evidence="4">The sequence shown here is derived from an EMBL/GenBank/DDBJ whole genome shotgun (WGS) entry which is preliminary data.</text>
</comment>
<evidence type="ECO:0000313" key="5">
    <source>
        <dbReference type="Proteomes" id="UP000663841"/>
    </source>
</evidence>
<dbReference type="InterPro" id="IPR036291">
    <property type="entry name" value="NAD(P)-bd_dom_sf"/>
</dbReference>
<dbReference type="PANTHER" id="PTHR10366">
    <property type="entry name" value="NAD DEPENDENT EPIMERASE/DEHYDRATASE"/>
    <property type="match status" value="1"/>
</dbReference>
<dbReference type="InterPro" id="IPR050425">
    <property type="entry name" value="NAD(P)_dehydrat-like"/>
</dbReference>